<feature type="coiled-coil region" evidence="1">
    <location>
        <begin position="395"/>
        <end position="445"/>
    </location>
</feature>
<feature type="transmembrane region" description="Helical" evidence="2">
    <location>
        <begin position="215"/>
        <end position="241"/>
    </location>
</feature>
<dbReference type="AlphaFoldDB" id="A0A098L8T4"/>
<sequence length="618" mass="72539">MKTYYCIFCIFLIHFSSISLKAESIFLLTNDIEEKGIRKEYLGVYEDKTNKLSIKEILSPAYADSFMYQSSDPVNHNKASAYWLRFSIKNLTKNEKNWLIELFDHNINHISFYSPDENGQYQLTQSGNLISFKKRMLFHKNPEFELQIPHNHTYTFYIRINSENENNLSPQIRTYKKFISYALAEYYVLGIFYGILIMMALYNLLMYISIKMSIYLYYVFYVLSFSLYSMCQSGFAFQYLWPDHPEWNLYAFSLALYGIITFSLLFIKGFLNLKETQPFFNKVINFIVVIRGLILLFGLFFNRNVLFAIYIDIIPFFLAYQISLRSYLKGNKTAFFLCVAYTSLLAAFIITALENYGFITSNIFTVYSLNIGIILDIILLSMSLTDRMGAEIKMRQAAQNKAIEEMKEKELLKDKINKELEEKVAERTELLKQAYERLINQTEEITAMNLQLDLANRALKKDMSDIAMTRIMKNQVNFEEFVKVYPDELTCFRYLEELKNQNKFQCKKCNSNSCGKGKEQFDRRCSKCGYNESVTANTIFHKLKFPIVKAFYMMYLVSNKQDLTSDELSEMLSLRKSTCSNFKKKIKDRIKVLDKKEFNGWNSLVVDSAIESINHTQD</sequence>
<dbReference type="RefSeq" id="WP_081990372.1">
    <property type="nucleotide sequence ID" value="NZ_BBLT01000001.1"/>
</dbReference>
<dbReference type="EMBL" id="BBLT01000001">
    <property type="protein sequence ID" value="GAL83230.1"/>
    <property type="molecule type" value="Genomic_DNA"/>
</dbReference>
<dbReference type="InterPro" id="IPR011623">
    <property type="entry name" value="7TMR_DISM_rcpt_extracell_dom1"/>
</dbReference>
<evidence type="ECO:0000313" key="7">
    <source>
        <dbReference type="Proteomes" id="UP000030185"/>
    </source>
</evidence>
<keyword evidence="7" id="KW-1185">Reference proteome</keyword>
<dbReference type="Proteomes" id="UP000030185">
    <property type="component" value="Unassembled WGS sequence"/>
</dbReference>
<proteinExistence type="predicted"/>
<dbReference type="eggNOG" id="COG3677">
    <property type="taxonomic scope" value="Bacteria"/>
</dbReference>
<keyword evidence="6" id="KW-0418">Kinase</keyword>
<dbReference type="STRING" id="153721.MYP_456"/>
<keyword evidence="2" id="KW-0812">Transmembrane</keyword>
<keyword evidence="2" id="KW-0472">Membrane</keyword>
<evidence type="ECO:0000256" key="1">
    <source>
        <dbReference type="SAM" id="Coils"/>
    </source>
</evidence>
<keyword evidence="3" id="KW-0732">Signal</keyword>
<feature type="transmembrane region" description="Helical" evidence="2">
    <location>
        <begin position="305"/>
        <end position="322"/>
    </location>
</feature>
<dbReference type="Pfam" id="PF07696">
    <property type="entry name" value="7TMR-DISMED2"/>
    <property type="match status" value="1"/>
</dbReference>
<evidence type="ECO:0000256" key="2">
    <source>
        <dbReference type="SAM" id="Phobius"/>
    </source>
</evidence>
<feature type="transmembrane region" description="Helical" evidence="2">
    <location>
        <begin position="186"/>
        <end position="208"/>
    </location>
</feature>
<accession>A0A098L8T4</accession>
<gene>
    <name evidence="6" type="ORF">MYP_456</name>
</gene>
<evidence type="ECO:0000259" key="5">
    <source>
        <dbReference type="Pfam" id="PF07696"/>
    </source>
</evidence>
<keyword evidence="2" id="KW-1133">Transmembrane helix</keyword>
<feature type="domain" description="7TM-DISM receptor extracellular" evidence="4">
    <location>
        <begin position="185"/>
        <end position="387"/>
    </location>
</feature>
<evidence type="ECO:0000259" key="4">
    <source>
        <dbReference type="Pfam" id="PF07695"/>
    </source>
</evidence>
<keyword evidence="1" id="KW-0175">Coiled coil</keyword>
<dbReference type="OrthoDB" id="9783459at2"/>
<evidence type="ECO:0000313" key="6">
    <source>
        <dbReference type="EMBL" id="GAL83230.1"/>
    </source>
</evidence>
<feature type="chain" id="PRO_5001944785" evidence="3">
    <location>
        <begin position="22"/>
        <end position="618"/>
    </location>
</feature>
<feature type="transmembrane region" description="Helical" evidence="2">
    <location>
        <begin position="279"/>
        <end position="299"/>
    </location>
</feature>
<dbReference type="InterPro" id="IPR011622">
    <property type="entry name" value="7TMR_DISM_rcpt_extracell_dom2"/>
</dbReference>
<name>A0A098L8T4_9BACT</name>
<dbReference type="GO" id="GO:0016301">
    <property type="term" value="F:kinase activity"/>
    <property type="evidence" value="ECO:0007669"/>
    <property type="project" value="UniProtKB-KW"/>
</dbReference>
<feature type="signal peptide" evidence="3">
    <location>
        <begin position="1"/>
        <end position="21"/>
    </location>
</feature>
<feature type="transmembrane region" description="Helical" evidence="2">
    <location>
        <begin position="247"/>
        <end position="267"/>
    </location>
</feature>
<evidence type="ECO:0000256" key="3">
    <source>
        <dbReference type="SAM" id="SignalP"/>
    </source>
</evidence>
<dbReference type="Pfam" id="PF07695">
    <property type="entry name" value="7TMR-DISM_7TM"/>
    <property type="match status" value="1"/>
</dbReference>
<keyword evidence="6" id="KW-0808">Transferase</keyword>
<comment type="caution">
    <text evidence="6">The sequence shown here is derived from an EMBL/GenBank/DDBJ whole genome shotgun (WGS) entry which is preliminary data.</text>
</comment>
<feature type="domain" description="7TM-DISM receptor extracellular" evidence="5">
    <location>
        <begin position="40"/>
        <end position="172"/>
    </location>
</feature>
<feature type="transmembrane region" description="Helical" evidence="2">
    <location>
        <begin position="334"/>
        <end position="353"/>
    </location>
</feature>
<organism evidence="6 7">
    <name type="scientific">Sporocytophaga myxococcoides</name>
    <dbReference type="NCBI Taxonomy" id="153721"/>
    <lineage>
        <taxon>Bacteria</taxon>
        <taxon>Pseudomonadati</taxon>
        <taxon>Bacteroidota</taxon>
        <taxon>Cytophagia</taxon>
        <taxon>Cytophagales</taxon>
        <taxon>Cytophagaceae</taxon>
        <taxon>Sporocytophaga</taxon>
    </lineage>
</organism>
<dbReference type="Gene3D" id="2.60.40.2380">
    <property type="match status" value="1"/>
</dbReference>
<protein>
    <submittedName>
        <fullName evidence="6">Sensor histidine kinase</fullName>
    </submittedName>
</protein>
<reference evidence="6 7" key="1">
    <citation type="submission" date="2014-09" db="EMBL/GenBank/DDBJ databases">
        <title>Sporocytophaga myxococcoides PG-01 genome sequencing.</title>
        <authorList>
            <person name="Liu L."/>
            <person name="Gao P.J."/>
            <person name="Chen G.J."/>
            <person name="Wang L.S."/>
        </authorList>
    </citation>
    <scope>NUCLEOTIDE SEQUENCE [LARGE SCALE GENOMIC DNA]</scope>
    <source>
        <strain evidence="6 7">PG-01</strain>
    </source>
</reference>
<feature type="transmembrane region" description="Helical" evidence="2">
    <location>
        <begin position="365"/>
        <end position="385"/>
    </location>
</feature>